<comment type="caution">
    <text evidence="1">The sequence shown here is derived from an EMBL/GenBank/DDBJ whole genome shotgun (WGS) entry which is preliminary data.</text>
</comment>
<protein>
    <submittedName>
        <fullName evidence="1">Uncharacterized protein</fullName>
    </submittedName>
</protein>
<dbReference type="RefSeq" id="WP_200463772.1">
    <property type="nucleotide sequence ID" value="NZ_JAENRR010000007.1"/>
</dbReference>
<proteinExistence type="predicted"/>
<organism evidence="1 2">
    <name type="scientific">Carboxylicivirga marina</name>
    <dbReference type="NCBI Taxonomy" id="2800988"/>
    <lineage>
        <taxon>Bacteria</taxon>
        <taxon>Pseudomonadati</taxon>
        <taxon>Bacteroidota</taxon>
        <taxon>Bacteroidia</taxon>
        <taxon>Marinilabiliales</taxon>
        <taxon>Marinilabiliaceae</taxon>
        <taxon>Carboxylicivirga</taxon>
    </lineage>
</organism>
<gene>
    <name evidence="1" type="ORF">JIV24_04245</name>
</gene>
<dbReference type="EMBL" id="JAENRR010000007">
    <property type="protein sequence ID" value="MBK3516541.1"/>
    <property type="molecule type" value="Genomic_DNA"/>
</dbReference>
<evidence type="ECO:0000313" key="2">
    <source>
        <dbReference type="Proteomes" id="UP000605676"/>
    </source>
</evidence>
<keyword evidence="2" id="KW-1185">Reference proteome</keyword>
<accession>A0ABS1HG05</accession>
<reference evidence="1 2" key="1">
    <citation type="submission" date="2021-01" db="EMBL/GenBank/DDBJ databases">
        <title>Carboxyliciviraga sp.nov., isolated from coastal sediments.</title>
        <authorList>
            <person name="Lu D."/>
            <person name="Zhang T."/>
        </authorList>
    </citation>
    <scope>NUCLEOTIDE SEQUENCE [LARGE SCALE GENOMIC DNA]</scope>
    <source>
        <strain evidence="1 2">N1Y132</strain>
    </source>
</reference>
<evidence type="ECO:0000313" key="1">
    <source>
        <dbReference type="EMBL" id="MBK3516541.1"/>
    </source>
</evidence>
<dbReference type="Proteomes" id="UP000605676">
    <property type="component" value="Unassembled WGS sequence"/>
</dbReference>
<sequence length="346" mass="39257">MSININNYEAFVLDYLEGSISAHDKEALLQFMELHPELKADLDTDVSLGLNDDSTRPIFSFKNELLKHEANAYDMPLLDYHIIKKQEEGLTKNEEAELLLVEPDAQKREQSSKHYAQTILKSDIEVIYSEKAKIRRFKLLPFVKQQSFNRVASIAAIVAACASIWLMFDMPDQTTPKIANNTTSNAVNTSTLAEAKILEKTLPGDTQPSKDSLLNLAKDPLQLKKKPVVAKKTTEKKNAEYLASIHHIDRFSIASINAYEHGLNVMMPQYMTNNLLREELATIYRKIEDEQTTPSLTLAVLESGVKVMNFLSKESVKMQKYYNDNGEVVAYKLQGDNLEVNRKIKQ</sequence>
<name>A0ABS1HG05_9BACT</name>